<evidence type="ECO:0000313" key="3">
    <source>
        <dbReference type="Proteomes" id="UP000646548"/>
    </source>
</evidence>
<proteinExistence type="predicted"/>
<dbReference type="AlphaFoldDB" id="A0A834BVG5"/>
<organism evidence="2 3">
    <name type="scientific">Oryzias melastigma</name>
    <name type="common">Marine medaka</name>
    <dbReference type="NCBI Taxonomy" id="30732"/>
    <lineage>
        <taxon>Eukaryota</taxon>
        <taxon>Metazoa</taxon>
        <taxon>Chordata</taxon>
        <taxon>Craniata</taxon>
        <taxon>Vertebrata</taxon>
        <taxon>Euteleostomi</taxon>
        <taxon>Actinopterygii</taxon>
        <taxon>Neopterygii</taxon>
        <taxon>Teleostei</taxon>
        <taxon>Neoteleostei</taxon>
        <taxon>Acanthomorphata</taxon>
        <taxon>Ovalentaria</taxon>
        <taxon>Atherinomorphae</taxon>
        <taxon>Beloniformes</taxon>
        <taxon>Adrianichthyidae</taxon>
        <taxon>Oryziinae</taxon>
        <taxon>Oryzias</taxon>
    </lineage>
</organism>
<accession>A0A834BVG5</accession>
<reference evidence="2" key="1">
    <citation type="journal article" name="BMC Genomics">
        <title>Long-read sequencing and de novo genome assembly of marine medaka (Oryzias melastigma).</title>
        <authorList>
            <person name="Liang P."/>
            <person name="Saqib H.S.A."/>
            <person name="Ni X."/>
            <person name="Shen Y."/>
        </authorList>
    </citation>
    <scope>NUCLEOTIDE SEQUENCE</scope>
    <source>
        <strain evidence="2">Bigg-433</strain>
    </source>
</reference>
<evidence type="ECO:0000313" key="2">
    <source>
        <dbReference type="EMBL" id="KAF6718017.1"/>
    </source>
</evidence>
<sequence length="118" mass="12390">METSMIPPAPPPPPSVKTKARQSGDPPRPQPAAIPFTSDPPKPPVQETGHGLDQNHQPEEPSSSPLIEENGLQSPPPDSQGDNPPGGETILPPVQETSPAAEALNSQQNETAVEEDQT</sequence>
<dbReference type="Proteomes" id="UP000646548">
    <property type="component" value="Unassembled WGS sequence"/>
</dbReference>
<feature type="compositionally biased region" description="Pro residues" evidence="1">
    <location>
        <begin position="26"/>
        <end position="44"/>
    </location>
</feature>
<feature type="region of interest" description="Disordered" evidence="1">
    <location>
        <begin position="1"/>
        <end position="118"/>
    </location>
</feature>
<gene>
    <name evidence="2" type="ORF">FQA47_010654</name>
</gene>
<evidence type="ECO:0000256" key="1">
    <source>
        <dbReference type="SAM" id="MobiDB-lite"/>
    </source>
</evidence>
<dbReference type="EMBL" id="WKFB01000780">
    <property type="protein sequence ID" value="KAF6718017.1"/>
    <property type="molecule type" value="Genomic_DNA"/>
</dbReference>
<feature type="compositionally biased region" description="Low complexity" evidence="1">
    <location>
        <begin position="60"/>
        <end position="69"/>
    </location>
</feature>
<protein>
    <submittedName>
        <fullName evidence="2">Uncharacterized protein</fullName>
    </submittedName>
</protein>
<comment type="caution">
    <text evidence="2">The sequence shown here is derived from an EMBL/GenBank/DDBJ whole genome shotgun (WGS) entry which is preliminary data.</text>
</comment>
<name>A0A834BVG5_ORYME</name>